<accession>A0ABD3V0K3</accession>
<gene>
    <name evidence="1" type="ORF">ACJMK2_013374</name>
</gene>
<protein>
    <submittedName>
        <fullName evidence="1">Uncharacterized protein</fullName>
    </submittedName>
</protein>
<keyword evidence="2" id="KW-1185">Reference proteome</keyword>
<dbReference type="Proteomes" id="UP001634394">
    <property type="component" value="Unassembled WGS sequence"/>
</dbReference>
<sequence>MQFQHPMASSCGPTNDHRGPDALVFNLCPNTNGTSQWKVGQNVMNNCQTIPLYAPVATFINGAYSSNGGLSGIFLGCLPDGFKLAVQECGSNSNILNLGHGGILIHDPNLYFVVTE</sequence>
<dbReference type="AlphaFoldDB" id="A0ABD3V0K3"/>
<reference evidence="1 2" key="1">
    <citation type="submission" date="2024-11" db="EMBL/GenBank/DDBJ databases">
        <title>Chromosome-level genome assembly of the freshwater bivalve Anodonta woodiana.</title>
        <authorList>
            <person name="Chen X."/>
        </authorList>
    </citation>
    <scope>NUCLEOTIDE SEQUENCE [LARGE SCALE GENOMIC DNA]</scope>
    <source>
        <strain evidence="1">MN2024</strain>
        <tissue evidence="1">Gills</tissue>
    </source>
</reference>
<comment type="caution">
    <text evidence="1">The sequence shown here is derived from an EMBL/GenBank/DDBJ whole genome shotgun (WGS) entry which is preliminary data.</text>
</comment>
<proteinExistence type="predicted"/>
<evidence type="ECO:0000313" key="2">
    <source>
        <dbReference type="Proteomes" id="UP001634394"/>
    </source>
</evidence>
<dbReference type="EMBL" id="JBJQND010000014">
    <property type="protein sequence ID" value="KAL3854095.1"/>
    <property type="molecule type" value="Genomic_DNA"/>
</dbReference>
<organism evidence="1 2">
    <name type="scientific">Sinanodonta woodiana</name>
    <name type="common">Chinese pond mussel</name>
    <name type="synonym">Anodonta woodiana</name>
    <dbReference type="NCBI Taxonomy" id="1069815"/>
    <lineage>
        <taxon>Eukaryota</taxon>
        <taxon>Metazoa</taxon>
        <taxon>Spiralia</taxon>
        <taxon>Lophotrochozoa</taxon>
        <taxon>Mollusca</taxon>
        <taxon>Bivalvia</taxon>
        <taxon>Autobranchia</taxon>
        <taxon>Heteroconchia</taxon>
        <taxon>Palaeoheterodonta</taxon>
        <taxon>Unionida</taxon>
        <taxon>Unionoidea</taxon>
        <taxon>Unionidae</taxon>
        <taxon>Unioninae</taxon>
        <taxon>Sinanodonta</taxon>
    </lineage>
</organism>
<evidence type="ECO:0000313" key="1">
    <source>
        <dbReference type="EMBL" id="KAL3854095.1"/>
    </source>
</evidence>
<name>A0ABD3V0K3_SINWO</name>